<dbReference type="AlphaFoldDB" id="K0RE34"/>
<dbReference type="OrthoDB" id="48974at2759"/>
<feature type="signal peptide" evidence="1">
    <location>
        <begin position="1"/>
        <end position="26"/>
    </location>
</feature>
<evidence type="ECO:0008006" key="4">
    <source>
        <dbReference type="Google" id="ProtNLM"/>
    </source>
</evidence>
<dbReference type="Proteomes" id="UP000266841">
    <property type="component" value="Unassembled WGS sequence"/>
</dbReference>
<organism evidence="2 3">
    <name type="scientific">Thalassiosira oceanica</name>
    <name type="common">Marine diatom</name>
    <dbReference type="NCBI Taxonomy" id="159749"/>
    <lineage>
        <taxon>Eukaryota</taxon>
        <taxon>Sar</taxon>
        <taxon>Stramenopiles</taxon>
        <taxon>Ochrophyta</taxon>
        <taxon>Bacillariophyta</taxon>
        <taxon>Coscinodiscophyceae</taxon>
        <taxon>Thalassiosirophycidae</taxon>
        <taxon>Thalassiosirales</taxon>
        <taxon>Thalassiosiraceae</taxon>
        <taxon>Thalassiosira</taxon>
    </lineage>
</organism>
<evidence type="ECO:0000313" key="2">
    <source>
        <dbReference type="EMBL" id="EJK51490.1"/>
    </source>
</evidence>
<keyword evidence="1" id="KW-0732">Signal</keyword>
<gene>
    <name evidence="2" type="ORF">THAOC_29333</name>
</gene>
<evidence type="ECO:0000313" key="3">
    <source>
        <dbReference type="Proteomes" id="UP000266841"/>
    </source>
</evidence>
<dbReference type="OMA" id="YANCPRI"/>
<sequence>MRNQKMSISSSFLCVLAFSSLPSILSFAPSSTCVERLVCRRGSGNKLEAGPLFGARKKMSMKERRKQRAKKQPGFKVDRSLLDDLPPVDSWEKSKPMVAFEAGTEVEVETADAVDDDETAETQAKASSLVQSQRKSVDCLTYFRKCAEESFPIRAATESIEEKGWFQYDGFLSSHDAGIGNALLSDMLQEVSEMLANDKMQRDIARLGDAEFTYSIVGGEEYANCPRITEFVVSLTRHLPPLINKEMGLSASMSTLDATKSMGSLRVFDRTTYNGLGELLSSTVSSKRPFATILGDGEEVEKDARLLTAMLFLSSDKWSSREHGGGLTIQEGGVELEVNRDSLILLRSNVSHRQEPWIGTDQDGLEQAACVVLHFIKE</sequence>
<feature type="chain" id="PRO_5030172985" description="Prolyl 4-hydroxylase alpha subunit domain-containing protein" evidence="1">
    <location>
        <begin position="27"/>
        <end position="378"/>
    </location>
</feature>
<protein>
    <recommendedName>
        <fullName evidence="4">Prolyl 4-hydroxylase alpha subunit domain-containing protein</fullName>
    </recommendedName>
</protein>
<evidence type="ECO:0000256" key="1">
    <source>
        <dbReference type="SAM" id="SignalP"/>
    </source>
</evidence>
<dbReference type="EMBL" id="AGNL01041546">
    <property type="protein sequence ID" value="EJK51490.1"/>
    <property type="molecule type" value="Genomic_DNA"/>
</dbReference>
<reference evidence="2 3" key="1">
    <citation type="journal article" date="2012" name="Genome Biol.">
        <title>Genome and low-iron response of an oceanic diatom adapted to chronic iron limitation.</title>
        <authorList>
            <person name="Lommer M."/>
            <person name="Specht M."/>
            <person name="Roy A.S."/>
            <person name="Kraemer L."/>
            <person name="Andreson R."/>
            <person name="Gutowska M.A."/>
            <person name="Wolf J."/>
            <person name="Bergner S.V."/>
            <person name="Schilhabel M.B."/>
            <person name="Klostermeier U.C."/>
            <person name="Beiko R.G."/>
            <person name="Rosenstiel P."/>
            <person name="Hippler M."/>
            <person name="Laroche J."/>
        </authorList>
    </citation>
    <scope>NUCLEOTIDE SEQUENCE [LARGE SCALE GENOMIC DNA]</scope>
    <source>
        <strain evidence="2 3">CCMP1005</strain>
    </source>
</reference>
<dbReference type="eggNOG" id="ENOG502SQEU">
    <property type="taxonomic scope" value="Eukaryota"/>
</dbReference>
<keyword evidence="3" id="KW-1185">Reference proteome</keyword>
<name>K0RE34_THAOC</name>
<proteinExistence type="predicted"/>
<comment type="caution">
    <text evidence="2">The sequence shown here is derived from an EMBL/GenBank/DDBJ whole genome shotgun (WGS) entry which is preliminary data.</text>
</comment>
<accession>K0RE34</accession>